<evidence type="ECO:0000256" key="5">
    <source>
        <dbReference type="ARBA" id="ARBA00022989"/>
    </source>
</evidence>
<proteinExistence type="inferred from homology"/>
<comment type="similarity">
    <text evidence="7">Belongs to the binding-protein-dependent transport system permease family.</text>
</comment>
<organism evidence="9 10">
    <name type="scientific">Halocatena pleomorpha</name>
    <dbReference type="NCBI Taxonomy" id="1785090"/>
    <lineage>
        <taxon>Archaea</taxon>
        <taxon>Methanobacteriati</taxon>
        <taxon>Methanobacteriota</taxon>
        <taxon>Stenosarchaea group</taxon>
        <taxon>Halobacteria</taxon>
        <taxon>Halobacteriales</taxon>
        <taxon>Natronomonadaceae</taxon>
        <taxon>Halocatena</taxon>
    </lineage>
</organism>
<dbReference type="GO" id="GO:0055085">
    <property type="term" value="P:transmembrane transport"/>
    <property type="evidence" value="ECO:0007669"/>
    <property type="project" value="InterPro"/>
</dbReference>
<dbReference type="Proteomes" id="UP000282322">
    <property type="component" value="Unassembled WGS sequence"/>
</dbReference>
<keyword evidence="5 7" id="KW-1133">Transmembrane helix</keyword>
<keyword evidence="10" id="KW-1185">Reference proteome</keyword>
<evidence type="ECO:0000256" key="1">
    <source>
        <dbReference type="ARBA" id="ARBA00004651"/>
    </source>
</evidence>
<dbReference type="Pfam" id="PF00528">
    <property type="entry name" value="BPD_transp_1"/>
    <property type="match status" value="1"/>
</dbReference>
<dbReference type="PROSITE" id="PS50928">
    <property type="entry name" value="ABC_TM1"/>
    <property type="match status" value="1"/>
</dbReference>
<dbReference type="Gene3D" id="1.10.3720.10">
    <property type="entry name" value="MetI-like"/>
    <property type="match status" value="1"/>
</dbReference>
<dbReference type="PANTHER" id="PTHR43376:SF1">
    <property type="entry name" value="OLIGOPEPTIDE TRANSPORT SYSTEM PERMEASE PROTEIN"/>
    <property type="match status" value="1"/>
</dbReference>
<evidence type="ECO:0000256" key="7">
    <source>
        <dbReference type="RuleBase" id="RU363032"/>
    </source>
</evidence>
<dbReference type="InterPro" id="IPR035906">
    <property type="entry name" value="MetI-like_sf"/>
</dbReference>
<feature type="transmembrane region" description="Helical" evidence="7">
    <location>
        <begin position="142"/>
        <end position="164"/>
    </location>
</feature>
<name>A0A3P3R8D1_9EURY</name>
<dbReference type="Pfam" id="PF19300">
    <property type="entry name" value="BPD_transp_1_N"/>
    <property type="match status" value="1"/>
</dbReference>
<feature type="transmembrane region" description="Helical" evidence="7">
    <location>
        <begin position="249"/>
        <end position="271"/>
    </location>
</feature>
<evidence type="ECO:0000313" key="9">
    <source>
        <dbReference type="EMBL" id="RRJ29666.1"/>
    </source>
</evidence>
<keyword evidence="3" id="KW-1003">Cell membrane</keyword>
<dbReference type="EMBL" id="RRCH01000027">
    <property type="protein sequence ID" value="RRJ29666.1"/>
    <property type="molecule type" value="Genomic_DNA"/>
</dbReference>
<dbReference type="AlphaFoldDB" id="A0A3P3R8D1"/>
<comment type="subcellular location">
    <subcellularLocation>
        <location evidence="1 7">Cell membrane</location>
        <topology evidence="1 7">Multi-pass membrane protein</topology>
    </subcellularLocation>
</comment>
<gene>
    <name evidence="9" type="ORF">EIK79_11945</name>
</gene>
<sequence>MNSYYLKRTVRAVLTVWIVITITFGMIRLLPGGPLEQLRGKLLRQGVSPSRVNAMIESYQNVQPNQSILEQYYEYMTALLTGDLGQSFLQKEPVTAIIGDALPWTVFVMVMSTLLIFVIAIGWGALMAYWEGSTFDLVSSSASILFAAVPFYVLGIVLIIVFGYQLELLPTGHRLSPTVEPGLSLLFVLDAIDHAILPITSMVLTGAGLQVLAMRGNAIQVLGSDFVRVARLRGLSDRRISVRYVARNAILPMYTGFLTLIGFNLGGSIILEEVFSYPGIGYYMFQALEARDYPLMMGIFLIITVALVMAVYIADLTYGLIDPRVKSGDSREAY</sequence>
<dbReference type="OrthoDB" id="44105at2157"/>
<feature type="transmembrane region" description="Helical" evidence="7">
    <location>
        <begin position="184"/>
        <end position="205"/>
    </location>
</feature>
<comment type="caution">
    <text evidence="9">The sequence shown here is derived from an EMBL/GenBank/DDBJ whole genome shotgun (WGS) entry which is preliminary data.</text>
</comment>
<dbReference type="InterPro" id="IPR000515">
    <property type="entry name" value="MetI-like"/>
</dbReference>
<keyword evidence="4 7" id="KW-0812">Transmembrane</keyword>
<accession>A0A3P3R8D1</accession>
<dbReference type="InterPro" id="IPR045621">
    <property type="entry name" value="BPD_transp_1_N"/>
</dbReference>
<evidence type="ECO:0000259" key="8">
    <source>
        <dbReference type="PROSITE" id="PS50928"/>
    </source>
</evidence>
<evidence type="ECO:0000256" key="2">
    <source>
        <dbReference type="ARBA" id="ARBA00022448"/>
    </source>
</evidence>
<dbReference type="CDD" id="cd06261">
    <property type="entry name" value="TM_PBP2"/>
    <property type="match status" value="1"/>
</dbReference>
<protein>
    <submittedName>
        <fullName evidence="9">ABC transporter permease</fullName>
    </submittedName>
</protein>
<keyword evidence="6 7" id="KW-0472">Membrane</keyword>
<dbReference type="RefSeq" id="WP_124955371.1">
    <property type="nucleotide sequence ID" value="NZ_RRCH01000027.1"/>
</dbReference>
<reference evidence="9 10" key="1">
    <citation type="submission" date="2018-11" db="EMBL/GenBank/DDBJ databases">
        <title>Taxonoimc description of Halomarina strain SPP-AMP-1.</title>
        <authorList>
            <person name="Pal Y."/>
            <person name="Srinivasana K."/>
            <person name="Verma A."/>
            <person name="Kumar P."/>
        </authorList>
    </citation>
    <scope>NUCLEOTIDE SEQUENCE [LARGE SCALE GENOMIC DNA]</scope>
    <source>
        <strain evidence="9 10">SPP-AMP-1</strain>
    </source>
</reference>
<evidence type="ECO:0000256" key="3">
    <source>
        <dbReference type="ARBA" id="ARBA00022475"/>
    </source>
</evidence>
<feature type="domain" description="ABC transmembrane type-1" evidence="8">
    <location>
        <begin position="102"/>
        <end position="318"/>
    </location>
</feature>
<keyword evidence="2 7" id="KW-0813">Transport</keyword>
<evidence type="ECO:0000256" key="4">
    <source>
        <dbReference type="ARBA" id="ARBA00022692"/>
    </source>
</evidence>
<dbReference type="PANTHER" id="PTHR43376">
    <property type="entry name" value="OLIGOPEPTIDE TRANSPORT SYSTEM PERMEASE PROTEIN"/>
    <property type="match status" value="1"/>
</dbReference>
<evidence type="ECO:0000313" key="10">
    <source>
        <dbReference type="Proteomes" id="UP000282322"/>
    </source>
</evidence>
<feature type="transmembrane region" description="Helical" evidence="7">
    <location>
        <begin position="12"/>
        <end position="30"/>
    </location>
</feature>
<feature type="transmembrane region" description="Helical" evidence="7">
    <location>
        <begin position="293"/>
        <end position="314"/>
    </location>
</feature>
<dbReference type="SUPFAM" id="SSF161098">
    <property type="entry name" value="MetI-like"/>
    <property type="match status" value="1"/>
</dbReference>
<evidence type="ECO:0000256" key="6">
    <source>
        <dbReference type="ARBA" id="ARBA00023136"/>
    </source>
</evidence>
<dbReference type="GO" id="GO:0005886">
    <property type="term" value="C:plasma membrane"/>
    <property type="evidence" value="ECO:0007669"/>
    <property type="project" value="UniProtKB-SubCell"/>
</dbReference>
<feature type="transmembrane region" description="Helical" evidence="7">
    <location>
        <begin position="104"/>
        <end position="130"/>
    </location>
</feature>